<reference evidence="2" key="1">
    <citation type="submission" date="2024-05" db="EMBL/GenBank/DDBJ databases">
        <authorList>
            <person name="Kim S."/>
            <person name="Heo J."/>
            <person name="Choi H."/>
            <person name="Choi Y."/>
            <person name="Kwon S.-W."/>
            <person name="Kim Y."/>
        </authorList>
    </citation>
    <scope>NUCLEOTIDE SEQUENCE</scope>
    <source>
        <strain evidence="2">KACC 23699</strain>
    </source>
</reference>
<sequence>MTRLVTPHVRHQASYLAASDEFLVSREQRDGDGDWVHQPEPGYAGFTFTREGLRDPEEFGRFVALRRLARNDDAPRRHGWTPVTFLWMVVGDEYVGSLAIRHRLTDQLLEEGGHIGYSVRPTARRRGHATRALARALVLAHGVVDRPELLVTCLADNVGSRAVIEGNGGQYEDTRDGVRRYWIPTRPR</sequence>
<organism evidence="2">
    <name type="scientific">Pedococcus sp. KACC 23699</name>
    <dbReference type="NCBI Taxonomy" id="3149228"/>
    <lineage>
        <taxon>Bacteria</taxon>
        <taxon>Bacillati</taxon>
        <taxon>Actinomycetota</taxon>
        <taxon>Actinomycetes</taxon>
        <taxon>Micrococcales</taxon>
        <taxon>Intrasporangiaceae</taxon>
        <taxon>Pedococcus</taxon>
    </lineage>
</organism>
<evidence type="ECO:0000259" key="1">
    <source>
        <dbReference type="Pfam" id="PF13302"/>
    </source>
</evidence>
<dbReference type="GO" id="GO:0016747">
    <property type="term" value="F:acyltransferase activity, transferring groups other than amino-acyl groups"/>
    <property type="evidence" value="ECO:0007669"/>
    <property type="project" value="InterPro"/>
</dbReference>
<dbReference type="EC" id="2.3.1.-" evidence="2"/>
<dbReference type="PANTHER" id="PTHR39173:SF1">
    <property type="entry name" value="ACETYLTRANSFERASE"/>
    <property type="match status" value="1"/>
</dbReference>
<gene>
    <name evidence="2" type="ORF">ABEG17_04210</name>
</gene>
<dbReference type="SUPFAM" id="SSF55729">
    <property type="entry name" value="Acyl-CoA N-acyltransferases (Nat)"/>
    <property type="match status" value="1"/>
</dbReference>
<evidence type="ECO:0000313" key="2">
    <source>
        <dbReference type="EMBL" id="XBO44553.1"/>
    </source>
</evidence>
<dbReference type="InterPro" id="IPR000182">
    <property type="entry name" value="GNAT_dom"/>
</dbReference>
<protein>
    <submittedName>
        <fullName evidence="2">GNAT family N-acetyltransferase</fullName>
        <ecNumber evidence="2">2.3.1.-</ecNumber>
    </submittedName>
</protein>
<dbReference type="Pfam" id="PF13302">
    <property type="entry name" value="Acetyltransf_3"/>
    <property type="match status" value="1"/>
</dbReference>
<accession>A0AAU7JWE8</accession>
<name>A0AAU7JWE8_9MICO</name>
<dbReference type="AlphaFoldDB" id="A0AAU7JWE8"/>
<proteinExistence type="predicted"/>
<dbReference type="PANTHER" id="PTHR39173">
    <property type="entry name" value="ACETYLTRANSFERASE"/>
    <property type="match status" value="1"/>
</dbReference>
<dbReference type="InterPro" id="IPR016181">
    <property type="entry name" value="Acyl_CoA_acyltransferase"/>
</dbReference>
<dbReference type="RefSeq" id="WP_406832038.1">
    <property type="nucleotide sequence ID" value="NZ_CP157483.1"/>
</dbReference>
<feature type="domain" description="N-acetyltransferase" evidence="1">
    <location>
        <begin position="79"/>
        <end position="169"/>
    </location>
</feature>
<keyword evidence="2" id="KW-0808">Transferase</keyword>
<dbReference type="Gene3D" id="3.40.630.30">
    <property type="match status" value="1"/>
</dbReference>
<dbReference type="EMBL" id="CP157483">
    <property type="protein sequence ID" value="XBO44553.1"/>
    <property type="molecule type" value="Genomic_DNA"/>
</dbReference>
<keyword evidence="2" id="KW-0012">Acyltransferase</keyword>